<dbReference type="InterPro" id="IPR006059">
    <property type="entry name" value="SBP"/>
</dbReference>
<dbReference type="Gene3D" id="3.40.190.10">
    <property type="entry name" value="Periplasmic binding protein-like II"/>
    <property type="match status" value="2"/>
</dbReference>
<dbReference type="SUPFAM" id="SSF53850">
    <property type="entry name" value="Periplasmic binding protein-like II"/>
    <property type="match status" value="1"/>
</dbReference>
<dbReference type="GeneID" id="98663832"/>
<evidence type="ECO:0000313" key="3">
    <source>
        <dbReference type="Proteomes" id="UP000183299"/>
    </source>
</evidence>
<dbReference type="Pfam" id="PF13416">
    <property type="entry name" value="SBP_bac_8"/>
    <property type="match status" value="1"/>
</dbReference>
<dbReference type="RefSeq" id="WP_066605758.1">
    <property type="nucleotide sequence ID" value="NZ_FORY01000002.1"/>
</dbReference>
<dbReference type="STRING" id="576117.SAMN04488138_10219"/>
<protein>
    <submittedName>
        <fullName evidence="2">Putative spermidine/putrescine transport system substrate-binding protein</fullName>
    </submittedName>
</protein>
<proteinExistence type="predicted"/>
<reference evidence="2 3" key="1">
    <citation type="submission" date="2016-10" db="EMBL/GenBank/DDBJ databases">
        <authorList>
            <person name="de Groot N.N."/>
        </authorList>
    </citation>
    <scope>NUCLEOTIDE SEQUENCE [LARGE SCALE GENOMIC DNA]</scope>
    <source>
        <strain evidence="2 3">CGMCC 1.8891</strain>
    </source>
</reference>
<evidence type="ECO:0000313" key="2">
    <source>
        <dbReference type="EMBL" id="SFJ10882.1"/>
    </source>
</evidence>
<dbReference type="OrthoDB" id="9812255at2"/>
<dbReference type="AlphaFoldDB" id="A0A1I3NNZ3"/>
<dbReference type="Proteomes" id="UP000183299">
    <property type="component" value="Unassembled WGS sequence"/>
</dbReference>
<dbReference type="EMBL" id="FORY01000002">
    <property type="protein sequence ID" value="SFJ10882.1"/>
    <property type="molecule type" value="Genomic_DNA"/>
</dbReference>
<gene>
    <name evidence="2" type="ORF">SAMN04488138_10219</name>
</gene>
<keyword evidence="3" id="KW-1185">Reference proteome</keyword>
<sequence length="397" mass="45225">MTKPLRILTTEIQPWRSFQARAEADLGFPLEFIEKDFNSAQRTAAFAPESFDVYDQCFHNLDIVWYWRAVQAIDTQRIEKWDALDDLSRILPEKGTCAAGDVPASRLYVQRDATLADLPSRYISMLPTFYNFDSFGVETTGLDVDQDIGSWAALVDPRWAGQVALVDEPAIGLFDLAMALSAAGRIQFKDMGNMTVAEIDRLIDEAKALVARGHLRPFWLRADEPVERFQNGELKLASIWSPTIVEMRRKGIRARQAHPKEGYRAWHGGMCLSRHLAGRRLDQAYEWLNWYLGGYAGAVVAKQGYYMSASGPVKEQLPAEYWDYWYEGLPARQDLTDVEGRVAIKAGHIRAGGSWKARGRNIAIWNTTMDEHNYVVRRWKELVALAAQKHRVQRRVS</sequence>
<organism evidence="2 3">
    <name type="scientific">Celeribacter halophilus</name>
    <dbReference type="NCBI Taxonomy" id="576117"/>
    <lineage>
        <taxon>Bacteria</taxon>
        <taxon>Pseudomonadati</taxon>
        <taxon>Pseudomonadota</taxon>
        <taxon>Alphaproteobacteria</taxon>
        <taxon>Rhodobacterales</taxon>
        <taxon>Roseobacteraceae</taxon>
        <taxon>Celeribacter</taxon>
    </lineage>
</organism>
<name>A0A1I3NNZ3_9RHOB</name>
<accession>A0A1I3NNZ3</accession>
<dbReference type="PANTHER" id="PTHR30222">
    <property type="entry name" value="SPERMIDINE/PUTRESCINE-BINDING PERIPLASMIC PROTEIN"/>
    <property type="match status" value="1"/>
</dbReference>
<keyword evidence="1" id="KW-0732">Signal</keyword>
<evidence type="ECO:0000256" key="1">
    <source>
        <dbReference type="ARBA" id="ARBA00022729"/>
    </source>
</evidence>
<dbReference type="PANTHER" id="PTHR30222:SF17">
    <property type="entry name" value="SPERMIDINE_PUTRESCINE-BINDING PERIPLASMIC PROTEIN"/>
    <property type="match status" value="1"/>
</dbReference>